<evidence type="ECO:0000313" key="2">
    <source>
        <dbReference type="EMBL" id="KEY66222.1"/>
    </source>
</evidence>
<accession>A0A084ALP3</accession>
<feature type="compositionally biased region" description="Basic and acidic residues" evidence="1">
    <location>
        <begin position="424"/>
        <end position="438"/>
    </location>
</feature>
<organism evidence="2 3">
    <name type="scientific">Stachybotrys chartarum (strain CBS 109288 / IBT 7711)</name>
    <name type="common">Toxic black mold</name>
    <name type="synonym">Stilbospora chartarum</name>
    <dbReference type="NCBI Taxonomy" id="1280523"/>
    <lineage>
        <taxon>Eukaryota</taxon>
        <taxon>Fungi</taxon>
        <taxon>Dikarya</taxon>
        <taxon>Ascomycota</taxon>
        <taxon>Pezizomycotina</taxon>
        <taxon>Sordariomycetes</taxon>
        <taxon>Hypocreomycetidae</taxon>
        <taxon>Hypocreales</taxon>
        <taxon>Stachybotryaceae</taxon>
        <taxon>Stachybotrys</taxon>
    </lineage>
</organism>
<dbReference type="AlphaFoldDB" id="A0A084ALP3"/>
<sequence length="571" mass="65206">MSDLPDYEDIVNEEDMPPREPTQGPDPVQTPQNQGAGQQKSPSEGVGFDTEIILTSSPILPPPREPHVQDAQRRRPQCWTLRDWELSNNAAVSLPYYQFYEQADEQKRHFLMSPHSRPPDFVDQTGTRINNPWSYTDDAWTDAYATRTVMKDWKEQGIWRKEWDHRRFPTGHWKHEEKLAYFVPPFQFLVRQAIQTTSGGHPWSRTEERINEVDDTLEQLHKQRHDASRPFQQFNHQISRISDRVETHLRGQKHNRKFLPNINSFAYRLVKSKWKALGLWNPKWSIMPDMAWNHELSLEQLDRDARDPGTDTHDGLPSADLAADHVRLLGYSMGEPAWPLPGRVLMDRIQPVHRPQLTTTEMLFGFNLGEPPTRITQVERERSPTPLLFQPRSAPAYGCVPAGAGRQGAWPDPEQPGQFPPSREVQKEVNNQRDREGTATRGQDGRSGSGRGNSAPRVSPRPSDATSWRQRQRQSTPGPHGRRDSWSQRKVIGRNGPKTPSPRRVLAQDTSGRAASPTYSISSDESHESLSSSDPEEEEQILPELPRPRHANNSDTPTPRCHVLTSPVDAP</sequence>
<dbReference type="HOGENOM" id="CLU_478303_0_0_1"/>
<feature type="region of interest" description="Disordered" evidence="1">
    <location>
        <begin position="1"/>
        <end position="45"/>
    </location>
</feature>
<reference evidence="2 3" key="1">
    <citation type="journal article" date="2014" name="BMC Genomics">
        <title>Comparative genome sequencing reveals chemotype-specific gene clusters in the toxigenic black mold Stachybotrys.</title>
        <authorList>
            <person name="Semeiks J."/>
            <person name="Borek D."/>
            <person name="Otwinowski Z."/>
            <person name="Grishin N.V."/>
        </authorList>
    </citation>
    <scope>NUCLEOTIDE SEQUENCE [LARGE SCALE GENOMIC DNA]</scope>
    <source>
        <strain evidence="3">CBS 109288 / IBT 7711</strain>
    </source>
</reference>
<keyword evidence="3" id="KW-1185">Reference proteome</keyword>
<gene>
    <name evidence="2" type="ORF">S7711_11377</name>
</gene>
<feature type="region of interest" description="Disordered" evidence="1">
    <location>
        <begin position="368"/>
        <end position="571"/>
    </location>
</feature>
<proteinExistence type="predicted"/>
<evidence type="ECO:0000256" key="1">
    <source>
        <dbReference type="SAM" id="MobiDB-lite"/>
    </source>
</evidence>
<feature type="compositionally biased region" description="Polar residues" evidence="1">
    <location>
        <begin position="508"/>
        <end position="519"/>
    </location>
</feature>
<feature type="compositionally biased region" description="Polar residues" evidence="1">
    <location>
        <begin position="464"/>
        <end position="477"/>
    </location>
</feature>
<evidence type="ECO:0000313" key="3">
    <source>
        <dbReference type="Proteomes" id="UP000028045"/>
    </source>
</evidence>
<feature type="compositionally biased region" description="Acidic residues" evidence="1">
    <location>
        <begin position="1"/>
        <end position="15"/>
    </location>
</feature>
<dbReference type="OrthoDB" id="5401786at2759"/>
<feature type="compositionally biased region" description="Polar residues" evidence="1">
    <location>
        <begin position="29"/>
        <end position="42"/>
    </location>
</feature>
<dbReference type="EMBL" id="KL648665">
    <property type="protein sequence ID" value="KEY66222.1"/>
    <property type="molecule type" value="Genomic_DNA"/>
</dbReference>
<dbReference type="Proteomes" id="UP000028045">
    <property type="component" value="Unassembled WGS sequence"/>
</dbReference>
<name>A0A084ALP3_STACB</name>
<protein>
    <submittedName>
        <fullName evidence="2">Uncharacterized protein</fullName>
    </submittedName>
</protein>